<dbReference type="NCBIfam" id="TIGR02937">
    <property type="entry name" value="sigma70-ECF"/>
    <property type="match status" value="1"/>
</dbReference>
<evidence type="ECO:0000256" key="4">
    <source>
        <dbReference type="ARBA" id="ARBA00023163"/>
    </source>
</evidence>
<dbReference type="GO" id="GO:0003677">
    <property type="term" value="F:DNA binding"/>
    <property type="evidence" value="ECO:0007669"/>
    <property type="project" value="InterPro"/>
</dbReference>
<evidence type="ECO:0000259" key="7">
    <source>
        <dbReference type="Pfam" id="PF08281"/>
    </source>
</evidence>
<dbReference type="RefSeq" id="WP_111257264.1">
    <property type="nucleotide sequence ID" value="NZ_POTW01000077.1"/>
</dbReference>
<evidence type="ECO:0000313" key="9">
    <source>
        <dbReference type="Proteomes" id="UP000248764"/>
    </source>
</evidence>
<dbReference type="InterPro" id="IPR007627">
    <property type="entry name" value="RNA_pol_sigma70_r2"/>
</dbReference>
<gene>
    <name evidence="8" type="ORF">C1I92_24520</name>
</gene>
<feature type="region of interest" description="Disordered" evidence="5">
    <location>
        <begin position="209"/>
        <end position="232"/>
    </location>
</feature>
<dbReference type="InterPro" id="IPR014284">
    <property type="entry name" value="RNA_pol_sigma-70_dom"/>
</dbReference>
<evidence type="ECO:0000259" key="6">
    <source>
        <dbReference type="Pfam" id="PF04542"/>
    </source>
</evidence>
<protein>
    <submittedName>
        <fullName evidence="8">RNA polymerase subunit sigma-70</fullName>
    </submittedName>
</protein>
<dbReference type="Pfam" id="PF04542">
    <property type="entry name" value="Sigma70_r2"/>
    <property type="match status" value="1"/>
</dbReference>
<dbReference type="InterPro" id="IPR013324">
    <property type="entry name" value="RNA_pol_sigma_r3/r4-like"/>
</dbReference>
<dbReference type="Gene3D" id="1.10.10.10">
    <property type="entry name" value="Winged helix-like DNA-binding domain superfamily/Winged helix DNA-binding domain"/>
    <property type="match status" value="1"/>
</dbReference>
<keyword evidence="3" id="KW-0731">Sigma factor</keyword>
<evidence type="ECO:0000313" key="8">
    <source>
        <dbReference type="EMBL" id="PZF80748.1"/>
    </source>
</evidence>
<comment type="similarity">
    <text evidence="1">Belongs to the sigma-70 factor family. ECF subfamily.</text>
</comment>
<dbReference type="PANTHER" id="PTHR43133">
    <property type="entry name" value="RNA POLYMERASE ECF-TYPE SIGMA FACTO"/>
    <property type="match status" value="1"/>
</dbReference>
<dbReference type="AlphaFoldDB" id="A0A2W2BKC1"/>
<sequence length="232" mass="25322">MSTLPAAPPDDQHLWSRARRGDPAAFGELFTRHSTVVYNYCFRLTGSWKTAEDLTSVVFLEAWRKREDVAAEAGFVPWLLSLAGRVARNSTRAVRRHRRLLAKLPPAVIAGGAADALASPDSAHSPGDPPATGDTSPAEAREAAARADDERHMRQVLKVFRRLPKQEQEVLALCVWGERTYAEAAVALGIPVGTVRSRLARARAHMERLTEAAATKTAEPRPGSRPEGAHHT</sequence>
<feature type="compositionally biased region" description="Basic and acidic residues" evidence="5">
    <location>
        <begin position="139"/>
        <end position="150"/>
    </location>
</feature>
<evidence type="ECO:0000256" key="1">
    <source>
        <dbReference type="ARBA" id="ARBA00010641"/>
    </source>
</evidence>
<dbReference type="SUPFAM" id="SSF88946">
    <property type="entry name" value="Sigma2 domain of RNA polymerase sigma factors"/>
    <property type="match status" value="1"/>
</dbReference>
<feature type="domain" description="RNA polymerase sigma-70 region 2" evidence="6">
    <location>
        <begin position="29"/>
        <end position="96"/>
    </location>
</feature>
<dbReference type="InterPro" id="IPR013325">
    <property type="entry name" value="RNA_pol_sigma_r2"/>
</dbReference>
<dbReference type="PANTHER" id="PTHR43133:SF25">
    <property type="entry name" value="RNA POLYMERASE SIGMA FACTOR RFAY-RELATED"/>
    <property type="match status" value="1"/>
</dbReference>
<dbReference type="CDD" id="cd06171">
    <property type="entry name" value="Sigma70_r4"/>
    <property type="match status" value="1"/>
</dbReference>
<proteinExistence type="inferred from homology"/>
<feature type="domain" description="RNA polymerase sigma factor 70 region 4 type 2" evidence="7">
    <location>
        <begin position="154"/>
        <end position="206"/>
    </location>
</feature>
<dbReference type="EMBL" id="POTW01000077">
    <property type="protein sequence ID" value="PZF80748.1"/>
    <property type="molecule type" value="Genomic_DNA"/>
</dbReference>
<dbReference type="InterPro" id="IPR036388">
    <property type="entry name" value="WH-like_DNA-bd_sf"/>
</dbReference>
<dbReference type="Proteomes" id="UP000248764">
    <property type="component" value="Unassembled WGS sequence"/>
</dbReference>
<dbReference type="GO" id="GO:0016987">
    <property type="term" value="F:sigma factor activity"/>
    <property type="evidence" value="ECO:0007669"/>
    <property type="project" value="UniProtKB-KW"/>
</dbReference>
<keyword evidence="2" id="KW-0805">Transcription regulation</keyword>
<evidence type="ECO:0000256" key="2">
    <source>
        <dbReference type="ARBA" id="ARBA00023015"/>
    </source>
</evidence>
<feature type="region of interest" description="Disordered" evidence="5">
    <location>
        <begin position="116"/>
        <end position="150"/>
    </location>
</feature>
<dbReference type="SUPFAM" id="SSF88659">
    <property type="entry name" value="Sigma3 and sigma4 domains of RNA polymerase sigma factors"/>
    <property type="match status" value="1"/>
</dbReference>
<keyword evidence="9" id="KW-1185">Reference proteome</keyword>
<keyword evidence="4" id="KW-0804">Transcription</keyword>
<accession>A0A2W2BKC1</accession>
<evidence type="ECO:0000256" key="3">
    <source>
        <dbReference type="ARBA" id="ARBA00023082"/>
    </source>
</evidence>
<feature type="compositionally biased region" description="Basic and acidic residues" evidence="5">
    <location>
        <begin position="218"/>
        <end position="232"/>
    </location>
</feature>
<dbReference type="Pfam" id="PF08281">
    <property type="entry name" value="Sigma70_r4_2"/>
    <property type="match status" value="1"/>
</dbReference>
<dbReference type="GO" id="GO:0006352">
    <property type="term" value="P:DNA-templated transcription initiation"/>
    <property type="evidence" value="ECO:0007669"/>
    <property type="project" value="InterPro"/>
</dbReference>
<dbReference type="InterPro" id="IPR039425">
    <property type="entry name" value="RNA_pol_sigma-70-like"/>
</dbReference>
<dbReference type="InterPro" id="IPR013249">
    <property type="entry name" value="RNA_pol_sigma70_r4_t2"/>
</dbReference>
<organism evidence="8 9">
    <name type="scientific">Jiangella anatolica</name>
    <dbReference type="NCBI Taxonomy" id="2670374"/>
    <lineage>
        <taxon>Bacteria</taxon>
        <taxon>Bacillati</taxon>
        <taxon>Actinomycetota</taxon>
        <taxon>Actinomycetes</taxon>
        <taxon>Jiangellales</taxon>
        <taxon>Jiangellaceae</taxon>
        <taxon>Jiangella</taxon>
    </lineage>
</organism>
<comment type="caution">
    <text evidence="8">The sequence shown here is derived from an EMBL/GenBank/DDBJ whole genome shotgun (WGS) entry which is preliminary data.</text>
</comment>
<evidence type="ECO:0000256" key="5">
    <source>
        <dbReference type="SAM" id="MobiDB-lite"/>
    </source>
</evidence>
<dbReference type="Gene3D" id="1.10.1740.10">
    <property type="match status" value="1"/>
</dbReference>
<reference evidence="8 9" key="1">
    <citation type="submission" date="2018-01" db="EMBL/GenBank/DDBJ databases">
        <title>Draft genome sequence of Jiangella sp. GTF31.</title>
        <authorList>
            <person name="Sahin N."/>
            <person name="Ay H."/>
            <person name="Saygin H."/>
        </authorList>
    </citation>
    <scope>NUCLEOTIDE SEQUENCE [LARGE SCALE GENOMIC DNA]</scope>
    <source>
        <strain evidence="8 9">GTF31</strain>
    </source>
</reference>
<name>A0A2W2BKC1_9ACTN</name>